<evidence type="ECO:0008006" key="9">
    <source>
        <dbReference type="Google" id="ProtNLM"/>
    </source>
</evidence>
<dbReference type="Gene3D" id="4.10.1130.20">
    <property type="match status" value="2"/>
</dbReference>
<dbReference type="GO" id="GO:0046872">
    <property type="term" value="F:metal ion binding"/>
    <property type="evidence" value="ECO:0007669"/>
    <property type="project" value="UniProtKB-KW"/>
</dbReference>
<feature type="region of interest" description="Disordered" evidence="4">
    <location>
        <begin position="135"/>
        <end position="158"/>
    </location>
</feature>
<dbReference type="EMBL" id="CAXLJL010000066">
    <property type="protein sequence ID" value="CAL5130461.1"/>
    <property type="molecule type" value="Genomic_DNA"/>
</dbReference>
<feature type="domain" description="CHORD" evidence="6">
    <location>
        <begin position="163"/>
        <end position="222"/>
    </location>
</feature>
<feature type="domain" description="CHORD" evidence="6">
    <location>
        <begin position="9"/>
        <end position="68"/>
    </location>
</feature>
<dbReference type="PANTHER" id="PTHR46983">
    <property type="entry name" value="CYSTEINE AND HISTIDINE-RICH DOMAIN-CONTAINING PROTEIN 1"/>
    <property type="match status" value="1"/>
</dbReference>
<dbReference type="Proteomes" id="UP001497525">
    <property type="component" value="Unassembled WGS sequence"/>
</dbReference>
<keyword evidence="3" id="KW-0862">Zinc</keyword>
<keyword evidence="2" id="KW-0677">Repeat</keyword>
<accession>A0AAV2T122</accession>
<evidence type="ECO:0000256" key="1">
    <source>
        <dbReference type="ARBA" id="ARBA00022723"/>
    </source>
</evidence>
<evidence type="ECO:0000259" key="6">
    <source>
        <dbReference type="PROSITE" id="PS51401"/>
    </source>
</evidence>
<organism evidence="7 8">
    <name type="scientific">Calicophoron daubneyi</name>
    <name type="common">Rumen fluke</name>
    <name type="synonym">Paramphistomum daubneyi</name>
    <dbReference type="NCBI Taxonomy" id="300641"/>
    <lineage>
        <taxon>Eukaryota</taxon>
        <taxon>Metazoa</taxon>
        <taxon>Spiralia</taxon>
        <taxon>Lophotrochozoa</taxon>
        <taxon>Platyhelminthes</taxon>
        <taxon>Trematoda</taxon>
        <taxon>Digenea</taxon>
        <taxon>Plagiorchiida</taxon>
        <taxon>Pronocephalata</taxon>
        <taxon>Paramphistomoidea</taxon>
        <taxon>Paramphistomidae</taxon>
        <taxon>Calicophoron</taxon>
    </lineage>
</organism>
<evidence type="ECO:0000313" key="7">
    <source>
        <dbReference type="EMBL" id="CAL5130461.1"/>
    </source>
</evidence>
<evidence type="ECO:0000256" key="3">
    <source>
        <dbReference type="ARBA" id="ARBA00022833"/>
    </source>
</evidence>
<dbReference type="InterPro" id="IPR007051">
    <property type="entry name" value="CHORD_dom"/>
</dbReference>
<dbReference type="InterPro" id="IPR007052">
    <property type="entry name" value="CS_dom"/>
</dbReference>
<evidence type="ECO:0000256" key="2">
    <source>
        <dbReference type="ARBA" id="ARBA00022737"/>
    </source>
</evidence>
<sequence length="350" mass="38718">MSGGDLLQCYNLGCGQKYDPNSNASDACTYHPGQPIFHDAKKKWSCCKKFSTDFTEFLNIKGCTKGPHSNIRPVEPEKPKPADISEVGGPCKIPSCPVEAPRAPVTNPPPRPNESEPMTRLKVEVTPSLRKLLEKMPPEKKGGQTAEPTKDGDTSEIPIGTQCKNSGCKTTYTGTDKDSELCFYHPGVPIFHEGMKFWTCCNRKTSEFEAFMEQVGCTTGRHNWTEKAARESNLALSIAPKSDCRHDWFQLPGLVTISIYAKQVDPDSVIVDANQVKLSVAFDFGTDKQHYDKTFELVGIITPSESQVKLMGTKVEINLKKAEAMSWPRLECLPPKPSSDETNSEEKPAE</sequence>
<name>A0AAV2T122_CALDB</name>
<dbReference type="Pfam" id="PF04968">
    <property type="entry name" value="CHORD"/>
    <property type="match status" value="2"/>
</dbReference>
<dbReference type="InterPro" id="IPR039790">
    <property type="entry name" value="CHRD1"/>
</dbReference>
<evidence type="ECO:0000313" key="8">
    <source>
        <dbReference type="Proteomes" id="UP001497525"/>
    </source>
</evidence>
<evidence type="ECO:0000256" key="4">
    <source>
        <dbReference type="SAM" id="MobiDB-lite"/>
    </source>
</evidence>
<dbReference type="SUPFAM" id="SSF49764">
    <property type="entry name" value="HSP20-like chaperones"/>
    <property type="match status" value="1"/>
</dbReference>
<dbReference type="PANTHER" id="PTHR46983:SF3">
    <property type="entry name" value="CHPADIPLOID STATE MAINTENANCE PROTEIN CHPA"/>
    <property type="match status" value="1"/>
</dbReference>
<gene>
    <name evidence="7" type="ORF">CDAUBV1_LOCUS2514</name>
</gene>
<dbReference type="InterPro" id="IPR008978">
    <property type="entry name" value="HSP20-like_chaperone"/>
</dbReference>
<protein>
    <recommendedName>
        <fullName evidence="9">Cysteine and histidine-rich domain-containing protein 1</fullName>
    </recommendedName>
</protein>
<reference evidence="7" key="1">
    <citation type="submission" date="2024-06" db="EMBL/GenBank/DDBJ databases">
        <authorList>
            <person name="Liu X."/>
            <person name="Lenzi L."/>
            <person name="Haldenby T S."/>
            <person name="Uol C."/>
        </authorList>
    </citation>
    <scope>NUCLEOTIDE SEQUENCE</scope>
</reference>
<feature type="region of interest" description="Disordered" evidence="4">
    <location>
        <begin position="330"/>
        <end position="350"/>
    </location>
</feature>
<feature type="domain" description="CS" evidence="5">
    <location>
        <begin position="241"/>
        <end position="331"/>
    </location>
</feature>
<dbReference type="PROSITE" id="PS51401">
    <property type="entry name" value="CHORD"/>
    <property type="match status" value="2"/>
</dbReference>
<dbReference type="AlphaFoldDB" id="A0AAV2T122"/>
<dbReference type="PROSITE" id="PS51203">
    <property type="entry name" value="CS"/>
    <property type="match status" value="1"/>
</dbReference>
<feature type="compositionally biased region" description="Basic and acidic residues" evidence="4">
    <location>
        <begin position="135"/>
        <end position="153"/>
    </location>
</feature>
<evidence type="ECO:0000259" key="5">
    <source>
        <dbReference type="PROSITE" id="PS51203"/>
    </source>
</evidence>
<dbReference type="Pfam" id="PF04969">
    <property type="entry name" value="CS"/>
    <property type="match status" value="1"/>
</dbReference>
<keyword evidence="1" id="KW-0479">Metal-binding</keyword>
<dbReference type="Gene3D" id="2.60.40.790">
    <property type="match status" value="1"/>
</dbReference>
<proteinExistence type="predicted"/>
<comment type="caution">
    <text evidence="7">The sequence shown here is derived from an EMBL/GenBank/DDBJ whole genome shotgun (WGS) entry which is preliminary data.</text>
</comment>